<evidence type="ECO:0000313" key="3">
    <source>
        <dbReference type="Proteomes" id="UP000054279"/>
    </source>
</evidence>
<evidence type="ECO:0000256" key="1">
    <source>
        <dbReference type="SAM" id="MobiDB-lite"/>
    </source>
</evidence>
<reference evidence="2 3" key="1">
    <citation type="submission" date="2014-06" db="EMBL/GenBank/DDBJ databases">
        <title>Evolutionary Origins and Diversification of the Mycorrhizal Mutualists.</title>
        <authorList>
            <consortium name="DOE Joint Genome Institute"/>
            <consortium name="Mycorrhizal Genomics Consortium"/>
            <person name="Kohler A."/>
            <person name="Kuo A."/>
            <person name="Nagy L.G."/>
            <person name="Floudas D."/>
            <person name="Copeland A."/>
            <person name="Barry K.W."/>
            <person name="Cichocki N."/>
            <person name="Veneault-Fourrey C."/>
            <person name="LaButti K."/>
            <person name="Lindquist E.A."/>
            <person name="Lipzen A."/>
            <person name="Lundell T."/>
            <person name="Morin E."/>
            <person name="Murat C."/>
            <person name="Riley R."/>
            <person name="Ohm R."/>
            <person name="Sun H."/>
            <person name="Tunlid A."/>
            <person name="Henrissat B."/>
            <person name="Grigoriev I.V."/>
            <person name="Hibbett D.S."/>
            <person name="Martin F."/>
        </authorList>
    </citation>
    <scope>NUCLEOTIDE SEQUENCE [LARGE SCALE GENOMIC DNA]</scope>
    <source>
        <strain evidence="2 3">SS14</strain>
    </source>
</reference>
<proteinExistence type="predicted"/>
<keyword evidence="3" id="KW-1185">Reference proteome</keyword>
<protein>
    <submittedName>
        <fullName evidence="2">Uncharacterized protein</fullName>
    </submittedName>
</protein>
<sequence>MAKTRRSDLNSPQDDEQDTNDKYLLDVLGILQEYQKKRTSKASSRVAGLEAKQKEVIQASDADVRQIKTDGATYMYRPCCPVCCCLSIFSFASASVKAALEELRSTEVPPDAVFADVAALFGCRIKALESQSNTLSQFLAELSPARVDIIEANSTDLTFHTTQFEKTGKKIKRMAKRELEDGMQNQKLATEVQTYIKHYKQLVKS</sequence>
<accession>A0A0C9W1R2</accession>
<dbReference type="EMBL" id="KN837111">
    <property type="protein sequence ID" value="KIJ45475.1"/>
    <property type="molecule type" value="Genomic_DNA"/>
</dbReference>
<gene>
    <name evidence="2" type="ORF">M422DRAFT_66981</name>
</gene>
<dbReference type="AlphaFoldDB" id="A0A0C9W1R2"/>
<dbReference type="OrthoDB" id="3264586at2759"/>
<name>A0A0C9W1R2_SPHS4</name>
<feature type="region of interest" description="Disordered" evidence="1">
    <location>
        <begin position="1"/>
        <end position="20"/>
    </location>
</feature>
<dbReference type="HOGENOM" id="CLU_1338268_0_0_1"/>
<dbReference type="Proteomes" id="UP000054279">
    <property type="component" value="Unassembled WGS sequence"/>
</dbReference>
<evidence type="ECO:0000313" key="2">
    <source>
        <dbReference type="EMBL" id="KIJ45475.1"/>
    </source>
</evidence>
<organism evidence="2 3">
    <name type="scientific">Sphaerobolus stellatus (strain SS14)</name>
    <dbReference type="NCBI Taxonomy" id="990650"/>
    <lineage>
        <taxon>Eukaryota</taxon>
        <taxon>Fungi</taxon>
        <taxon>Dikarya</taxon>
        <taxon>Basidiomycota</taxon>
        <taxon>Agaricomycotina</taxon>
        <taxon>Agaricomycetes</taxon>
        <taxon>Phallomycetidae</taxon>
        <taxon>Geastrales</taxon>
        <taxon>Sphaerobolaceae</taxon>
        <taxon>Sphaerobolus</taxon>
    </lineage>
</organism>